<dbReference type="EMBL" id="CAKOFQ010006780">
    <property type="protein sequence ID" value="CAH1970965.1"/>
    <property type="molecule type" value="Genomic_DNA"/>
</dbReference>
<evidence type="ECO:0000256" key="5">
    <source>
        <dbReference type="ARBA" id="ARBA00069358"/>
    </source>
</evidence>
<dbReference type="Proteomes" id="UP001152888">
    <property type="component" value="Unassembled WGS sequence"/>
</dbReference>
<sequence>MAAVIPAVTRISPRVIRILGCNPSTETQQGTNTYIIGTGKRRILIDCGEADIPEYINHLRAVLNYEGIDLAHIFISHSHEDHIGGLADVFEHVKDKTKHCQVWKHPSPKDSELNIPKHIEIEHLKDGQEFVVEGATIQILRSQGHTDDHVAFHLLEDNAVFSGDCLMGDGIAVCEDLFDQLHSLGEIANLNPSVVYPGHGNIIHNPMDAIHMYIQHQMQRERMIIEFLLNNKSQSFNNEDLVRLVFQNLPEKQVKTALTSINHHLLKLLKEDRVRKSNGKWQINDTIQLVASY</sequence>
<keyword evidence="8" id="KW-1185">Reference proteome</keyword>
<evidence type="ECO:0000256" key="4">
    <source>
        <dbReference type="ARBA" id="ARBA00022833"/>
    </source>
</evidence>
<dbReference type="SMART" id="SM00849">
    <property type="entry name" value="Lactamase_B"/>
    <property type="match status" value="1"/>
</dbReference>
<dbReference type="GO" id="GO:0005759">
    <property type="term" value="C:mitochondrial matrix"/>
    <property type="evidence" value="ECO:0007669"/>
    <property type="project" value="TreeGrafter"/>
</dbReference>
<protein>
    <recommendedName>
        <fullName evidence="5">Beta-lactamase-like protein 2 homolog</fullName>
    </recommendedName>
</protein>
<evidence type="ECO:0000256" key="1">
    <source>
        <dbReference type="ARBA" id="ARBA00006759"/>
    </source>
</evidence>
<dbReference type="Pfam" id="PF00753">
    <property type="entry name" value="Lactamase_B"/>
    <property type="match status" value="1"/>
</dbReference>
<evidence type="ECO:0000313" key="7">
    <source>
        <dbReference type="EMBL" id="CAH1970965.1"/>
    </source>
</evidence>
<name>A0A9P0KBI7_ACAOB</name>
<evidence type="ECO:0000256" key="2">
    <source>
        <dbReference type="ARBA" id="ARBA00022723"/>
    </source>
</evidence>
<dbReference type="InterPro" id="IPR036866">
    <property type="entry name" value="RibonucZ/Hydroxyglut_hydro"/>
</dbReference>
<comment type="caution">
    <text evidence="7">The sequence shown here is derived from an EMBL/GenBank/DDBJ whole genome shotgun (WGS) entry which is preliminary data.</text>
</comment>
<dbReference type="InterPro" id="IPR050662">
    <property type="entry name" value="Sec-metab_biosynth-thioest"/>
</dbReference>
<dbReference type="AlphaFoldDB" id="A0A9P0KBI7"/>
<proteinExistence type="inferred from homology"/>
<dbReference type="GO" id="GO:0004521">
    <property type="term" value="F:RNA endonuclease activity"/>
    <property type="evidence" value="ECO:0007669"/>
    <property type="project" value="TreeGrafter"/>
</dbReference>
<dbReference type="Pfam" id="PF17778">
    <property type="entry name" value="WHD_BLACT"/>
    <property type="match status" value="1"/>
</dbReference>
<dbReference type="Gene3D" id="1.10.10.10">
    <property type="entry name" value="Winged helix-like DNA-binding domain superfamily/Winged helix DNA-binding domain"/>
    <property type="match status" value="1"/>
</dbReference>
<evidence type="ECO:0000259" key="6">
    <source>
        <dbReference type="SMART" id="SM00849"/>
    </source>
</evidence>
<dbReference type="PANTHER" id="PTHR23131:SF0">
    <property type="entry name" value="ENDORIBONUCLEASE LACTB2"/>
    <property type="match status" value="1"/>
</dbReference>
<dbReference type="CDD" id="cd07722">
    <property type="entry name" value="LACTB2-like_MBL-fold"/>
    <property type="match status" value="1"/>
</dbReference>
<organism evidence="7 8">
    <name type="scientific">Acanthoscelides obtectus</name>
    <name type="common">Bean weevil</name>
    <name type="synonym">Bruchus obtectus</name>
    <dbReference type="NCBI Taxonomy" id="200917"/>
    <lineage>
        <taxon>Eukaryota</taxon>
        <taxon>Metazoa</taxon>
        <taxon>Ecdysozoa</taxon>
        <taxon>Arthropoda</taxon>
        <taxon>Hexapoda</taxon>
        <taxon>Insecta</taxon>
        <taxon>Pterygota</taxon>
        <taxon>Neoptera</taxon>
        <taxon>Endopterygota</taxon>
        <taxon>Coleoptera</taxon>
        <taxon>Polyphaga</taxon>
        <taxon>Cucujiformia</taxon>
        <taxon>Chrysomeloidea</taxon>
        <taxon>Chrysomelidae</taxon>
        <taxon>Bruchinae</taxon>
        <taxon>Bruchini</taxon>
        <taxon>Acanthoscelides</taxon>
    </lineage>
</organism>
<dbReference type="GO" id="GO:0016787">
    <property type="term" value="F:hydrolase activity"/>
    <property type="evidence" value="ECO:0007669"/>
    <property type="project" value="UniProtKB-KW"/>
</dbReference>
<evidence type="ECO:0000256" key="3">
    <source>
        <dbReference type="ARBA" id="ARBA00022801"/>
    </source>
</evidence>
<gene>
    <name evidence="7" type="ORF">ACAOBT_LOCUS9198</name>
</gene>
<dbReference type="InterPro" id="IPR047921">
    <property type="entry name" value="LACTB2-like_MBL-fold"/>
</dbReference>
<keyword evidence="3" id="KW-0378">Hydrolase</keyword>
<dbReference type="InterPro" id="IPR041516">
    <property type="entry name" value="LACTB2_WH"/>
</dbReference>
<keyword evidence="4" id="KW-0862">Zinc</keyword>
<dbReference type="GO" id="GO:0046872">
    <property type="term" value="F:metal ion binding"/>
    <property type="evidence" value="ECO:0007669"/>
    <property type="project" value="UniProtKB-KW"/>
</dbReference>
<dbReference type="InterPro" id="IPR001279">
    <property type="entry name" value="Metallo-B-lactamas"/>
</dbReference>
<dbReference type="SUPFAM" id="SSF56281">
    <property type="entry name" value="Metallo-hydrolase/oxidoreductase"/>
    <property type="match status" value="1"/>
</dbReference>
<reference evidence="7" key="1">
    <citation type="submission" date="2022-03" db="EMBL/GenBank/DDBJ databases">
        <authorList>
            <person name="Sayadi A."/>
        </authorList>
    </citation>
    <scope>NUCLEOTIDE SEQUENCE</scope>
</reference>
<comment type="similarity">
    <text evidence="1">Belongs to the metallo-beta-lactamase superfamily. Glyoxalase II family.</text>
</comment>
<dbReference type="Gene3D" id="3.60.15.10">
    <property type="entry name" value="Ribonuclease Z/Hydroxyacylglutathione hydrolase-like"/>
    <property type="match status" value="1"/>
</dbReference>
<dbReference type="FunFam" id="3.60.15.10:FF:000017">
    <property type="entry name" value="Lactamase beta 2"/>
    <property type="match status" value="1"/>
</dbReference>
<keyword evidence="2" id="KW-0479">Metal-binding</keyword>
<dbReference type="PANTHER" id="PTHR23131">
    <property type="entry name" value="ENDORIBONUCLEASE LACTB2"/>
    <property type="match status" value="1"/>
</dbReference>
<dbReference type="InterPro" id="IPR036388">
    <property type="entry name" value="WH-like_DNA-bd_sf"/>
</dbReference>
<evidence type="ECO:0000313" key="8">
    <source>
        <dbReference type="Proteomes" id="UP001152888"/>
    </source>
</evidence>
<feature type="domain" description="Metallo-beta-lactamase" evidence="6">
    <location>
        <begin position="30"/>
        <end position="199"/>
    </location>
</feature>
<accession>A0A9P0KBI7</accession>
<dbReference type="OrthoDB" id="17458at2759"/>
<dbReference type="GO" id="GO:0031123">
    <property type="term" value="P:RNA 3'-end processing"/>
    <property type="evidence" value="ECO:0007669"/>
    <property type="project" value="UniProtKB-ARBA"/>
</dbReference>
<dbReference type="GO" id="GO:0003727">
    <property type="term" value="F:single-stranded RNA binding"/>
    <property type="evidence" value="ECO:0007669"/>
    <property type="project" value="TreeGrafter"/>
</dbReference>